<dbReference type="AlphaFoldDB" id="U2HGE5"/>
<protein>
    <recommendedName>
        <fullName evidence="3">Tetratricopeptide repeat protein</fullName>
    </recommendedName>
</protein>
<keyword evidence="2" id="KW-1185">Reference proteome</keyword>
<dbReference type="Proteomes" id="UP000016584">
    <property type="component" value="Unassembled WGS sequence"/>
</dbReference>
<comment type="caution">
    <text evidence="1">The sequence shown here is derived from an EMBL/GenBank/DDBJ whole genome shotgun (WGS) entry which is preliminary data.</text>
</comment>
<dbReference type="EMBL" id="ATDL01000004">
    <property type="protein sequence ID" value="ERJ60831.1"/>
    <property type="molecule type" value="Genomic_DNA"/>
</dbReference>
<evidence type="ECO:0000313" key="1">
    <source>
        <dbReference type="EMBL" id="ERJ60831.1"/>
    </source>
</evidence>
<name>U2HGE5_9SPHI</name>
<dbReference type="SUPFAM" id="SSF48452">
    <property type="entry name" value="TPR-like"/>
    <property type="match status" value="1"/>
</dbReference>
<dbReference type="PATRIC" id="fig|1346330.5.peg.745"/>
<gene>
    <name evidence="1" type="ORF">M472_18925</name>
</gene>
<accession>U2HGE5</accession>
<dbReference type="Gene3D" id="1.25.40.10">
    <property type="entry name" value="Tetratricopeptide repeat domain"/>
    <property type="match status" value="1"/>
</dbReference>
<proteinExistence type="predicted"/>
<evidence type="ECO:0008006" key="3">
    <source>
        <dbReference type="Google" id="ProtNLM"/>
    </source>
</evidence>
<dbReference type="eggNOG" id="COG3063">
    <property type="taxonomic scope" value="Bacteria"/>
</dbReference>
<reference evidence="1 2" key="1">
    <citation type="journal article" date="2013" name="Genome Announc.">
        <title>The Draft Genome Sequence of Sphingomonas paucimobilis Strain HER1398 (Proteobacteria), Host to the Giant PAU Phage, Indicates That It Is a Member of the Genus Sphingobacterium (Bacteroidetes).</title>
        <authorList>
            <person name="White R.A.III."/>
            <person name="Suttle C.A."/>
        </authorList>
    </citation>
    <scope>NUCLEOTIDE SEQUENCE [LARGE SCALE GENOMIC DNA]</scope>
    <source>
        <strain evidence="1 2">HER1398</strain>
    </source>
</reference>
<organism evidence="1 2">
    <name type="scientific">Sphingobacterium paucimobilis HER1398</name>
    <dbReference type="NCBI Taxonomy" id="1346330"/>
    <lineage>
        <taxon>Bacteria</taxon>
        <taxon>Pseudomonadati</taxon>
        <taxon>Bacteroidota</taxon>
        <taxon>Sphingobacteriia</taxon>
        <taxon>Sphingobacteriales</taxon>
        <taxon>Sphingobacteriaceae</taxon>
        <taxon>Sphingobacterium</taxon>
    </lineage>
</organism>
<sequence>MIIIGIAIIGLAYAVVFKHYNVCIYLLGIIGYFIWSQYREGTVFLATQAFHRQDYEKTDKLLSEIKNPDNLRKGRRNFYEFMKGNLALKNNNIEEAEYHFQLASRLPWRRDNEKGMVLINLANINLRKKEYDRVNTYLELADKLALTHRQRDIVAKIKEDVKKYN</sequence>
<evidence type="ECO:0000313" key="2">
    <source>
        <dbReference type="Proteomes" id="UP000016584"/>
    </source>
</evidence>
<dbReference type="InterPro" id="IPR011990">
    <property type="entry name" value="TPR-like_helical_dom_sf"/>
</dbReference>
<dbReference type="STRING" id="1346330.M472_18925"/>